<reference evidence="1 2" key="1">
    <citation type="submission" date="2015-05" db="EMBL/GenBank/DDBJ databases">
        <authorList>
            <person name="Goodhead I."/>
        </authorList>
    </citation>
    <scope>NUCLEOTIDE SEQUENCE [LARGE SCALE GENOMIC DNA]</scope>
    <source>
        <strain evidence="2">morsitans</strain>
    </source>
</reference>
<accession>A0A193QHV7</accession>
<dbReference type="Proteomes" id="UP000245838">
    <property type="component" value="Chromosome sggmmb4_Chromosome"/>
</dbReference>
<evidence type="ECO:0000313" key="2">
    <source>
        <dbReference type="Proteomes" id="UP000245838"/>
    </source>
</evidence>
<proteinExistence type="predicted"/>
<protein>
    <submittedName>
        <fullName evidence="1">Uncharacterized protein</fullName>
    </submittedName>
</protein>
<dbReference type="RefSeq" id="WP_166506544.1">
    <property type="nucleotide sequence ID" value="NZ_LN854557.1"/>
</dbReference>
<gene>
    <name evidence="1" type="ORF">SGGMMB4_02016</name>
</gene>
<dbReference type="EMBL" id="LN854557">
    <property type="protein sequence ID" value="CRL44751.1"/>
    <property type="molecule type" value="Genomic_DNA"/>
</dbReference>
<sequence length="100" mass="11821">MKDNTLRKSYILQNLPLQLPGLETYPLFRSATDKALHNVCYTDYTSAEESRQKHAHYEHDEIVDIDFIWHLHASCKAACRINNISTGRWHRMCWSMSQIR</sequence>
<name>A0A193QHV7_SODGM</name>
<evidence type="ECO:0000313" key="1">
    <source>
        <dbReference type="EMBL" id="CRL44751.1"/>
    </source>
</evidence>
<dbReference type="AlphaFoldDB" id="A0A193QHV7"/>
<organism evidence="1 2">
    <name type="scientific">Sodalis glossinidius (strain morsitans)</name>
    <dbReference type="NCBI Taxonomy" id="343509"/>
    <lineage>
        <taxon>Bacteria</taxon>
        <taxon>Pseudomonadati</taxon>
        <taxon>Pseudomonadota</taxon>
        <taxon>Gammaproteobacteria</taxon>
        <taxon>Enterobacterales</taxon>
        <taxon>Bruguierivoracaceae</taxon>
        <taxon>Sodalis</taxon>
    </lineage>
</organism>